<keyword evidence="4" id="KW-1003">Cell membrane</keyword>
<dbReference type="Gene3D" id="1.20.1250.20">
    <property type="entry name" value="MFS general substrate transporter like domains"/>
    <property type="match status" value="1"/>
</dbReference>
<protein>
    <submittedName>
        <fullName evidence="10">DHA2 family efflux MFS transporter permease subunit</fullName>
    </submittedName>
</protein>
<evidence type="ECO:0000256" key="6">
    <source>
        <dbReference type="ARBA" id="ARBA00022989"/>
    </source>
</evidence>
<sequence length="465" mass="50143">MDNQKMSAKVVLAVIAAGIMSFAGVVIETSMNITFPTLMREFGINTSTVQWMTTIYLLVVSIIIPLSAILKRGFKTKHLFIAANLLFILGIILDIVAPSFSFLLLGRVVQGLGTGIALPLMFNIILEQVPLSKIGLMMGVGNLITAIAPAVGPTFGGLVVSSMGWRYIFVLLLPLLILSLFIGLFSIEQKSEVNKVNFDIMSLLWIVVTFVGLVIGFSSMGSGQIMSVKVIFPIVIGIVGMILLYHRSTHSDNPVINLNVLKNRSFAGHVLVFFILQFETLGLSFILPNYIQIVNNKSATIAGLIVLPGAVIGAFFAPFSGKILDNFGPKPPMLSGIGFGLLALILFVAFGMHLNDSLILVFYIIYMLCIGLSFGNFMTNGLKHLKQTENSDGNAVLTTIQQISGAISTSIISAIITLSQVSHNNLGEVKSTALGSQNALIVLLILMIVAVGFTFKLLLFKKNAK</sequence>
<evidence type="ECO:0000256" key="5">
    <source>
        <dbReference type="ARBA" id="ARBA00022692"/>
    </source>
</evidence>
<feature type="transmembrane region" description="Helical" evidence="8">
    <location>
        <begin position="164"/>
        <end position="186"/>
    </location>
</feature>
<dbReference type="InterPro" id="IPR004638">
    <property type="entry name" value="EmrB-like"/>
</dbReference>
<evidence type="ECO:0000256" key="2">
    <source>
        <dbReference type="ARBA" id="ARBA00008537"/>
    </source>
</evidence>
<feature type="transmembrane region" description="Helical" evidence="8">
    <location>
        <begin position="102"/>
        <end position="122"/>
    </location>
</feature>
<dbReference type="NCBIfam" id="TIGR00711">
    <property type="entry name" value="efflux_EmrB"/>
    <property type="match status" value="1"/>
</dbReference>
<proteinExistence type="inferred from homology"/>
<dbReference type="PROSITE" id="PS50850">
    <property type="entry name" value="MFS"/>
    <property type="match status" value="1"/>
</dbReference>
<feature type="transmembrane region" description="Helical" evidence="8">
    <location>
        <begin position="134"/>
        <end position="152"/>
    </location>
</feature>
<dbReference type="Gene3D" id="1.20.1720.10">
    <property type="entry name" value="Multidrug resistance protein D"/>
    <property type="match status" value="1"/>
</dbReference>
<dbReference type="InterPro" id="IPR020846">
    <property type="entry name" value="MFS_dom"/>
</dbReference>
<feature type="domain" description="Major facilitator superfamily (MFS) profile" evidence="9">
    <location>
        <begin position="9"/>
        <end position="464"/>
    </location>
</feature>
<dbReference type="Pfam" id="PF07690">
    <property type="entry name" value="MFS_1"/>
    <property type="match status" value="1"/>
</dbReference>
<comment type="similarity">
    <text evidence="2">Belongs to the major facilitator superfamily. EmrB family.</text>
</comment>
<dbReference type="Proteomes" id="UP001522905">
    <property type="component" value="Unassembled WGS sequence"/>
</dbReference>
<feature type="transmembrane region" description="Helical" evidence="8">
    <location>
        <begin position="299"/>
        <end position="321"/>
    </location>
</feature>
<name>A0ABT0I0Q3_9LACO</name>
<feature type="transmembrane region" description="Helical" evidence="8">
    <location>
        <begin position="333"/>
        <end position="352"/>
    </location>
</feature>
<gene>
    <name evidence="10" type="ORF">LNP07_02655</name>
</gene>
<evidence type="ECO:0000256" key="3">
    <source>
        <dbReference type="ARBA" id="ARBA00022448"/>
    </source>
</evidence>
<dbReference type="RefSeq" id="WP_220728353.1">
    <property type="nucleotide sequence ID" value="NZ_BPLL01000008.1"/>
</dbReference>
<feature type="transmembrane region" description="Helical" evidence="8">
    <location>
        <begin position="79"/>
        <end position="96"/>
    </location>
</feature>
<feature type="transmembrane region" description="Helical" evidence="8">
    <location>
        <begin position="358"/>
        <end position="378"/>
    </location>
</feature>
<feature type="transmembrane region" description="Helical" evidence="8">
    <location>
        <begin position="399"/>
        <end position="419"/>
    </location>
</feature>
<evidence type="ECO:0000313" key="10">
    <source>
        <dbReference type="EMBL" id="MCK8624407.1"/>
    </source>
</evidence>
<evidence type="ECO:0000256" key="7">
    <source>
        <dbReference type="ARBA" id="ARBA00023136"/>
    </source>
</evidence>
<dbReference type="PRINTS" id="PR01036">
    <property type="entry name" value="TCRTETB"/>
</dbReference>
<dbReference type="InterPro" id="IPR036259">
    <property type="entry name" value="MFS_trans_sf"/>
</dbReference>
<keyword evidence="5 8" id="KW-0812">Transmembrane</keyword>
<organism evidence="10 11">
    <name type="scientific">Apilactobacillus xinyiensis</name>
    <dbReference type="NCBI Taxonomy" id="2841032"/>
    <lineage>
        <taxon>Bacteria</taxon>
        <taxon>Bacillati</taxon>
        <taxon>Bacillota</taxon>
        <taxon>Bacilli</taxon>
        <taxon>Lactobacillales</taxon>
        <taxon>Lactobacillaceae</taxon>
        <taxon>Apilactobacillus</taxon>
    </lineage>
</organism>
<feature type="transmembrane region" description="Helical" evidence="8">
    <location>
        <begin position="12"/>
        <end position="31"/>
    </location>
</feature>
<dbReference type="PANTHER" id="PTHR42718:SF9">
    <property type="entry name" value="MAJOR FACILITATOR SUPERFAMILY MULTIDRUG TRANSPORTER MFSC"/>
    <property type="match status" value="1"/>
</dbReference>
<comment type="caution">
    <text evidence="10">The sequence shown here is derived from an EMBL/GenBank/DDBJ whole genome shotgun (WGS) entry which is preliminary data.</text>
</comment>
<feature type="transmembrane region" description="Helical" evidence="8">
    <location>
        <begin position="51"/>
        <end position="70"/>
    </location>
</feature>
<keyword evidence="6 8" id="KW-1133">Transmembrane helix</keyword>
<evidence type="ECO:0000256" key="1">
    <source>
        <dbReference type="ARBA" id="ARBA00004651"/>
    </source>
</evidence>
<accession>A0ABT0I0Q3</accession>
<keyword evidence="7 8" id="KW-0472">Membrane</keyword>
<reference evidence="10 11" key="1">
    <citation type="submission" date="2021-11" db="EMBL/GenBank/DDBJ databases">
        <title>Comparative genomics of bee honey and flower isolates.</title>
        <authorList>
            <person name="Bechtner J.D."/>
            <person name="Gallus M.K."/>
            <person name="Ehrmann M."/>
        </authorList>
    </citation>
    <scope>NUCLEOTIDE SEQUENCE [LARGE SCALE GENOMIC DNA]</scope>
    <source>
        <strain evidence="10 11">M161</strain>
    </source>
</reference>
<keyword evidence="3" id="KW-0813">Transport</keyword>
<feature type="transmembrane region" description="Helical" evidence="8">
    <location>
        <begin position="198"/>
        <end position="219"/>
    </location>
</feature>
<keyword evidence="11" id="KW-1185">Reference proteome</keyword>
<feature type="transmembrane region" description="Helical" evidence="8">
    <location>
        <begin position="439"/>
        <end position="459"/>
    </location>
</feature>
<dbReference type="EMBL" id="JAJIAO010000002">
    <property type="protein sequence ID" value="MCK8624407.1"/>
    <property type="molecule type" value="Genomic_DNA"/>
</dbReference>
<evidence type="ECO:0000256" key="8">
    <source>
        <dbReference type="SAM" id="Phobius"/>
    </source>
</evidence>
<feature type="transmembrane region" description="Helical" evidence="8">
    <location>
        <begin position="266"/>
        <end position="287"/>
    </location>
</feature>
<evidence type="ECO:0000256" key="4">
    <source>
        <dbReference type="ARBA" id="ARBA00022475"/>
    </source>
</evidence>
<dbReference type="SUPFAM" id="SSF103473">
    <property type="entry name" value="MFS general substrate transporter"/>
    <property type="match status" value="1"/>
</dbReference>
<feature type="transmembrane region" description="Helical" evidence="8">
    <location>
        <begin position="225"/>
        <end position="245"/>
    </location>
</feature>
<comment type="subcellular location">
    <subcellularLocation>
        <location evidence="1">Cell membrane</location>
        <topology evidence="1">Multi-pass membrane protein</topology>
    </subcellularLocation>
</comment>
<dbReference type="PANTHER" id="PTHR42718">
    <property type="entry name" value="MAJOR FACILITATOR SUPERFAMILY MULTIDRUG TRANSPORTER MFSC"/>
    <property type="match status" value="1"/>
</dbReference>
<dbReference type="InterPro" id="IPR011701">
    <property type="entry name" value="MFS"/>
</dbReference>
<evidence type="ECO:0000259" key="9">
    <source>
        <dbReference type="PROSITE" id="PS50850"/>
    </source>
</evidence>
<evidence type="ECO:0000313" key="11">
    <source>
        <dbReference type="Proteomes" id="UP001522905"/>
    </source>
</evidence>